<accession>A0A812IUM8</accession>
<organism evidence="4 5">
    <name type="scientific">Symbiodinium necroappetens</name>
    <dbReference type="NCBI Taxonomy" id="1628268"/>
    <lineage>
        <taxon>Eukaryota</taxon>
        <taxon>Sar</taxon>
        <taxon>Alveolata</taxon>
        <taxon>Dinophyceae</taxon>
        <taxon>Suessiales</taxon>
        <taxon>Symbiodiniaceae</taxon>
        <taxon>Symbiodinium</taxon>
    </lineage>
</organism>
<dbReference type="PROSITE" id="PS50084">
    <property type="entry name" value="KH_TYPE_1"/>
    <property type="match status" value="3"/>
</dbReference>
<evidence type="ECO:0000313" key="4">
    <source>
        <dbReference type="EMBL" id="CAE7185002.1"/>
    </source>
</evidence>
<evidence type="ECO:0000256" key="1">
    <source>
        <dbReference type="ARBA" id="ARBA00022737"/>
    </source>
</evidence>
<dbReference type="Gene3D" id="3.30.1370.10">
    <property type="entry name" value="K Homology domain, type 1"/>
    <property type="match status" value="3"/>
</dbReference>
<feature type="domain" description="K Homology" evidence="3">
    <location>
        <begin position="208"/>
        <end position="276"/>
    </location>
</feature>
<dbReference type="SMART" id="SM00322">
    <property type="entry name" value="KH"/>
    <property type="match status" value="3"/>
</dbReference>
<dbReference type="SUPFAM" id="SSF54791">
    <property type="entry name" value="Eukaryotic type KH-domain (KH-domain type I)"/>
    <property type="match status" value="3"/>
</dbReference>
<dbReference type="EMBL" id="CAJNJA010005183">
    <property type="protein sequence ID" value="CAE7185002.1"/>
    <property type="molecule type" value="Genomic_DNA"/>
</dbReference>
<dbReference type="PANTHER" id="PTHR10288">
    <property type="entry name" value="KH DOMAIN CONTAINING RNA BINDING PROTEIN"/>
    <property type="match status" value="1"/>
</dbReference>
<feature type="domain" description="K Homology" evidence="3">
    <location>
        <begin position="49"/>
        <end position="113"/>
    </location>
</feature>
<dbReference type="GO" id="GO:0003723">
    <property type="term" value="F:RNA binding"/>
    <property type="evidence" value="ECO:0007669"/>
    <property type="project" value="UniProtKB-UniRule"/>
</dbReference>
<keyword evidence="5" id="KW-1185">Reference proteome</keyword>
<name>A0A812IUM8_9DINO</name>
<evidence type="ECO:0000259" key="3">
    <source>
        <dbReference type="SMART" id="SM00322"/>
    </source>
</evidence>
<comment type="caution">
    <text evidence="4">The sequence shown here is derived from an EMBL/GenBank/DDBJ whole genome shotgun (WGS) entry which is preliminary data.</text>
</comment>
<keyword evidence="1" id="KW-0677">Repeat</keyword>
<dbReference type="InterPro" id="IPR004087">
    <property type="entry name" value="KH_dom"/>
</dbReference>
<sequence>MAPTNTVPGMAPAPKAASKEEIAAFMAGVKEKGAAARAQVEAENAEKTSMHTAQIKVPENKIGIVIGPKGSKIKLIQEKTGVTRIDTSGEMFTIVGPQQAVEMAYAAVKELMEKGYCSMAFEDFKEEAVPVHPSVFPDLIGKGGVTIKAFKSELNVEITIPGDIPKTATTGTKKYKVTLAGKADDVKKAKQVIENIVSYGYHEITHPGQTHEEIEVEPWAYKFLIGKAGSELRHIQNNYKVKVNIPREHSVCQNVVVVGGPGDVARAKDYIDNVLWKAQNQPTGRRDGDAAIDTWGQEEEEEDWMKAYIYKRK</sequence>
<protein>
    <submittedName>
        <fullName evidence="4">Fubp1 protein</fullName>
    </submittedName>
</protein>
<reference evidence="4" key="1">
    <citation type="submission" date="2021-02" db="EMBL/GenBank/DDBJ databases">
        <authorList>
            <person name="Dougan E. K."/>
            <person name="Rhodes N."/>
            <person name="Thang M."/>
            <person name="Chan C."/>
        </authorList>
    </citation>
    <scope>NUCLEOTIDE SEQUENCE</scope>
</reference>
<dbReference type="AlphaFoldDB" id="A0A812IUM8"/>
<keyword evidence="2" id="KW-0694">RNA-binding</keyword>
<gene>
    <name evidence="4" type="primary">Fubp1</name>
    <name evidence="4" type="ORF">SNEC2469_LOCUS864</name>
</gene>
<evidence type="ECO:0000313" key="5">
    <source>
        <dbReference type="Proteomes" id="UP000601435"/>
    </source>
</evidence>
<dbReference type="Proteomes" id="UP000601435">
    <property type="component" value="Unassembled WGS sequence"/>
</dbReference>
<proteinExistence type="predicted"/>
<dbReference type="Pfam" id="PF00013">
    <property type="entry name" value="KH_1"/>
    <property type="match status" value="3"/>
</dbReference>
<evidence type="ECO:0000256" key="2">
    <source>
        <dbReference type="PROSITE-ProRule" id="PRU00117"/>
    </source>
</evidence>
<dbReference type="InterPro" id="IPR004088">
    <property type="entry name" value="KH_dom_type_1"/>
</dbReference>
<dbReference type="InterPro" id="IPR036612">
    <property type="entry name" value="KH_dom_type_1_sf"/>
</dbReference>
<feature type="domain" description="K Homology" evidence="3">
    <location>
        <begin position="123"/>
        <end position="198"/>
    </location>
</feature>
<dbReference type="OrthoDB" id="5204190at2759"/>